<feature type="compositionally biased region" description="Low complexity" evidence="1">
    <location>
        <begin position="1"/>
        <end position="23"/>
    </location>
</feature>
<dbReference type="Proteomes" id="UP000019373">
    <property type="component" value="Unassembled WGS sequence"/>
</dbReference>
<protein>
    <recommendedName>
        <fullName evidence="2">SRR1-like domain-containing protein</fullName>
    </recommendedName>
</protein>
<dbReference type="HOGENOM" id="CLU_756564_0_0_1"/>
<evidence type="ECO:0000256" key="1">
    <source>
        <dbReference type="SAM" id="MobiDB-lite"/>
    </source>
</evidence>
<dbReference type="PANTHER" id="PTHR42080">
    <property type="entry name" value="SRR1 DOMAIN-CONTAINING PROTEIN"/>
    <property type="match status" value="1"/>
</dbReference>
<keyword evidence="4" id="KW-1185">Reference proteome</keyword>
<gene>
    <name evidence="3" type="ORF">EPUS_05386</name>
</gene>
<evidence type="ECO:0000313" key="4">
    <source>
        <dbReference type="Proteomes" id="UP000019373"/>
    </source>
</evidence>
<feature type="compositionally biased region" description="Low complexity" evidence="1">
    <location>
        <begin position="30"/>
        <end position="39"/>
    </location>
</feature>
<dbReference type="InterPro" id="IPR012942">
    <property type="entry name" value="SRR1-like"/>
</dbReference>
<dbReference type="AlphaFoldDB" id="U1GNT4"/>
<evidence type="ECO:0000259" key="2">
    <source>
        <dbReference type="Pfam" id="PF07985"/>
    </source>
</evidence>
<proteinExistence type="predicted"/>
<name>U1GNT4_ENDPU</name>
<organism evidence="3 4">
    <name type="scientific">Endocarpon pusillum (strain Z07020 / HMAS-L-300199)</name>
    <name type="common">Lichen-forming fungus</name>
    <dbReference type="NCBI Taxonomy" id="1263415"/>
    <lineage>
        <taxon>Eukaryota</taxon>
        <taxon>Fungi</taxon>
        <taxon>Dikarya</taxon>
        <taxon>Ascomycota</taxon>
        <taxon>Pezizomycotina</taxon>
        <taxon>Eurotiomycetes</taxon>
        <taxon>Chaetothyriomycetidae</taxon>
        <taxon>Verrucariales</taxon>
        <taxon>Verrucariaceae</taxon>
        <taxon>Endocarpon</taxon>
    </lineage>
</organism>
<evidence type="ECO:0000313" key="3">
    <source>
        <dbReference type="EMBL" id="ERF73963.1"/>
    </source>
</evidence>
<sequence>MPKKQSTSSKKNSKQASRAASGRPSGGASGAASGAASGVISGGASGGPVRAASGAASGATSRMGIDLSKYGPGLGSLGGIPPADPNYEVMDDEGLIRWKFKPIVREPQRATRLRDVISSFEQCRGHFEKSHAYHCLETSVWLRFREAHISLTNYVCFGTGSPTAGGRKGHSMSQLAVFVAIVHLLHSQQDKTTPPRMFAQEPLYNSVDERLLEHLHITVVEHPDAFRLVDSRAFAFGAIPPSFVLRGLLVRSPAILMVDNPLVIYVEESGQTERADLYAYFPTDFPNHKFSEEVIEQRQYQHEVRAAQIITCFFQDKEQLRMPEYLPAFDNPIKHNAREVHPLYIYWKSEEEGTADYYWVDDTSKF</sequence>
<dbReference type="EMBL" id="KE720913">
    <property type="protein sequence ID" value="ERF73963.1"/>
    <property type="molecule type" value="Genomic_DNA"/>
</dbReference>
<feature type="domain" description="SRR1-like" evidence="2">
    <location>
        <begin position="146"/>
        <end position="285"/>
    </location>
</feature>
<dbReference type="RefSeq" id="XP_007800433.1">
    <property type="nucleotide sequence ID" value="XM_007802242.1"/>
</dbReference>
<feature type="region of interest" description="Disordered" evidence="1">
    <location>
        <begin position="1"/>
        <end position="39"/>
    </location>
</feature>
<dbReference type="OrthoDB" id="5318346at2759"/>
<accession>U1GNT4</accession>
<dbReference type="GeneID" id="19240339"/>
<dbReference type="Pfam" id="PF07985">
    <property type="entry name" value="SRR1"/>
    <property type="match status" value="1"/>
</dbReference>
<reference evidence="4" key="1">
    <citation type="journal article" date="2014" name="BMC Genomics">
        <title>Genome characteristics reveal the impact of lichenization on lichen-forming fungus Endocarpon pusillum Hedwig (Verrucariales, Ascomycota).</title>
        <authorList>
            <person name="Wang Y.-Y."/>
            <person name="Liu B."/>
            <person name="Zhang X.-Y."/>
            <person name="Zhou Q.-M."/>
            <person name="Zhang T."/>
            <person name="Li H."/>
            <person name="Yu Y.-F."/>
            <person name="Zhang X.-L."/>
            <person name="Hao X.-Y."/>
            <person name="Wang M."/>
            <person name="Wang L."/>
            <person name="Wei J.-C."/>
        </authorList>
    </citation>
    <scope>NUCLEOTIDE SEQUENCE [LARGE SCALE GENOMIC DNA]</scope>
    <source>
        <strain evidence="4">Z07020 / HMAS-L-300199</strain>
    </source>
</reference>
<dbReference type="PANTHER" id="PTHR42080:SF1">
    <property type="entry name" value="SRR1-LIKE DOMAIN-CONTAINING PROTEIN"/>
    <property type="match status" value="1"/>
</dbReference>